<feature type="binding site" evidence="6">
    <location>
        <position position="312"/>
    </location>
    <ligand>
        <name>Zn(2+)</name>
        <dbReference type="ChEBI" id="CHEBI:29105"/>
    </ligand>
</feature>
<feature type="binding site" evidence="6">
    <location>
        <position position="161"/>
    </location>
    <ligand>
        <name>Zn(2+)</name>
        <dbReference type="ChEBI" id="CHEBI:29105"/>
    </ligand>
</feature>
<dbReference type="Pfam" id="PF03006">
    <property type="entry name" value="HlyIII"/>
    <property type="match status" value="1"/>
</dbReference>
<comment type="subcellular location">
    <subcellularLocation>
        <location evidence="1">Membrane</location>
        <topology evidence="1">Multi-pass membrane protein</topology>
    </subcellularLocation>
</comment>
<evidence type="ECO:0008006" key="10">
    <source>
        <dbReference type="Google" id="ProtNLM"/>
    </source>
</evidence>
<comment type="similarity">
    <text evidence="2">Belongs to the ADIPOR family.</text>
</comment>
<evidence type="ECO:0000313" key="8">
    <source>
        <dbReference type="EMBL" id="KAF0022402.1"/>
    </source>
</evidence>
<reference evidence="8 9" key="1">
    <citation type="submission" date="2019-06" db="EMBL/GenBank/DDBJ databases">
        <title>Draft genomes of female and male turbot (Scophthalmus maximus).</title>
        <authorList>
            <person name="Xu H."/>
            <person name="Xu X.-W."/>
            <person name="Shao C."/>
            <person name="Chen S."/>
        </authorList>
    </citation>
    <scope>NUCLEOTIDE SEQUENCE [LARGE SCALE GENOMIC DNA]</scope>
    <source>
        <strain evidence="8">Ysfricsl-2016a</strain>
        <tissue evidence="8">Blood</tissue>
    </source>
</reference>
<evidence type="ECO:0000256" key="6">
    <source>
        <dbReference type="PIRSR" id="PIRSR604254-1"/>
    </source>
</evidence>
<accession>A0A6A4RTR6</accession>
<dbReference type="GO" id="GO:0005886">
    <property type="term" value="C:plasma membrane"/>
    <property type="evidence" value="ECO:0007669"/>
    <property type="project" value="TreeGrafter"/>
</dbReference>
<feature type="transmembrane region" description="Helical" evidence="7">
    <location>
        <begin position="350"/>
        <end position="371"/>
    </location>
</feature>
<evidence type="ECO:0000256" key="1">
    <source>
        <dbReference type="ARBA" id="ARBA00004141"/>
    </source>
</evidence>
<feature type="transmembrane region" description="Helical" evidence="7">
    <location>
        <begin position="210"/>
        <end position="231"/>
    </location>
</feature>
<feature type="transmembrane region" description="Helical" evidence="7">
    <location>
        <begin position="143"/>
        <end position="163"/>
    </location>
</feature>
<feature type="transmembrane region" description="Helical" evidence="7">
    <location>
        <begin position="99"/>
        <end position="123"/>
    </location>
</feature>
<dbReference type="PANTHER" id="PTHR20855:SF22">
    <property type="entry name" value="MEMBRANE PROGESTIN RECEPTOR BETA"/>
    <property type="match status" value="1"/>
</dbReference>
<keyword evidence="5 7" id="KW-0472">Membrane</keyword>
<dbReference type="PANTHER" id="PTHR20855">
    <property type="entry name" value="ADIPOR/PROGESTIN RECEPTOR-RELATED"/>
    <property type="match status" value="1"/>
</dbReference>
<feature type="binding site" evidence="6">
    <location>
        <position position="316"/>
    </location>
    <ligand>
        <name>Zn(2+)</name>
        <dbReference type="ChEBI" id="CHEBI:29105"/>
    </ligand>
</feature>
<evidence type="ECO:0000256" key="4">
    <source>
        <dbReference type="ARBA" id="ARBA00022989"/>
    </source>
</evidence>
<gene>
    <name evidence="8" type="ORF">F2P81_025353</name>
</gene>
<evidence type="ECO:0000313" key="9">
    <source>
        <dbReference type="Proteomes" id="UP000438429"/>
    </source>
</evidence>
<keyword evidence="4 7" id="KW-1133">Transmembrane helix</keyword>
<name>A0A6A4RTR6_SCOMX</name>
<dbReference type="EMBL" id="VEVO01000029">
    <property type="protein sequence ID" value="KAF0022402.1"/>
    <property type="molecule type" value="Genomic_DNA"/>
</dbReference>
<dbReference type="GO" id="GO:0046872">
    <property type="term" value="F:metal ion binding"/>
    <property type="evidence" value="ECO:0007669"/>
    <property type="project" value="UniProtKB-KW"/>
</dbReference>
<protein>
    <recommendedName>
        <fullName evidence="10">Progestin and adipoQ receptor family member VIII</fullName>
    </recommendedName>
</protein>
<dbReference type="GO" id="GO:0005496">
    <property type="term" value="F:steroid binding"/>
    <property type="evidence" value="ECO:0007669"/>
    <property type="project" value="TreeGrafter"/>
</dbReference>
<sequence>MSRWVDPVLLTCLVFPPSYRSSPMMPRVSFTPPSPCLPSLPVLERLLPALPPTLRDVDVPRLFREPFILSGYRPVGLSWRCYVLSLFQMHNETVNAWSHLLAAACLVVRFTGFAVLRGGGILGFRLQGPEGQGFSVDVSSLPLVLYVFSAVTYLSCSAAAHLLQSRSEQAHHSLCLLDYVGVAVYQYGSALALCLYSSDSAWTQSMLGKVFLPAAALLAWLSCITCCYAKINFRRPYPTHRKLCQLVPMGVAYLLVINPVAHRLATCSWTNRSALPLHFLQVVLFLLSAVFFSCPVPERFAPGRFDIVGHGHQLSHILLSLCTLAQQEALLEDFLWRRPALVREFGEERLLLACASFFGLALCCAATALAMRASAAMVKLRRLVSPGWS</sequence>
<proteinExistence type="inferred from homology"/>
<dbReference type="AlphaFoldDB" id="A0A6A4RTR6"/>
<comment type="caution">
    <text evidence="8">The sequence shown here is derived from an EMBL/GenBank/DDBJ whole genome shotgun (WGS) entry which is preliminary data.</text>
</comment>
<evidence type="ECO:0000256" key="5">
    <source>
        <dbReference type="ARBA" id="ARBA00023136"/>
    </source>
</evidence>
<evidence type="ECO:0000256" key="7">
    <source>
        <dbReference type="SAM" id="Phobius"/>
    </source>
</evidence>
<keyword evidence="6" id="KW-0479">Metal-binding</keyword>
<dbReference type="InterPro" id="IPR004254">
    <property type="entry name" value="AdipoR/HlyIII-related"/>
</dbReference>
<evidence type="ECO:0000256" key="3">
    <source>
        <dbReference type="ARBA" id="ARBA00022692"/>
    </source>
</evidence>
<organism evidence="8 9">
    <name type="scientific">Scophthalmus maximus</name>
    <name type="common">Turbot</name>
    <name type="synonym">Psetta maxima</name>
    <dbReference type="NCBI Taxonomy" id="52904"/>
    <lineage>
        <taxon>Eukaryota</taxon>
        <taxon>Metazoa</taxon>
        <taxon>Chordata</taxon>
        <taxon>Craniata</taxon>
        <taxon>Vertebrata</taxon>
        <taxon>Euteleostomi</taxon>
        <taxon>Actinopterygii</taxon>
        <taxon>Neopterygii</taxon>
        <taxon>Teleostei</taxon>
        <taxon>Neoteleostei</taxon>
        <taxon>Acanthomorphata</taxon>
        <taxon>Carangaria</taxon>
        <taxon>Pleuronectiformes</taxon>
        <taxon>Pleuronectoidei</taxon>
        <taxon>Scophthalmidae</taxon>
        <taxon>Scophthalmus</taxon>
    </lineage>
</organism>
<keyword evidence="6" id="KW-0862">Zinc</keyword>
<evidence type="ECO:0000256" key="2">
    <source>
        <dbReference type="ARBA" id="ARBA00007018"/>
    </source>
</evidence>
<dbReference type="GO" id="GO:0003707">
    <property type="term" value="F:nuclear steroid receptor activity"/>
    <property type="evidence" value="ECO:0007669"/>
    <property type="project" value="TreeGrafter"/>
</dbReference>
<keyword evidence="3 7" id="KW-0812">Transmembrane</keyword>
<feature type="transmembrane region" description="Helical" evidence="7">
    <location>
        <begin position="273"/>
        <end position="292"/>
    </location>
</feature>
<feature type="transmembrane region" description="Helical" evidence="7">
    <location>
        <begin position="175"/>
        <end position="198"/>
    </location>
</feature>
<dbReference type="Proteomes" id="UP000438429">
    <property type="component" value="Unassembled WGS sequence"/>
</dbReference>